<comment type="caution">
    <text evidence="1">The sequence shown here is derived from an EMBL/GenBank/DDBJ whole genome shotgun (WGS) entry which is preliminary data.</text>
</comment>
<accession>A0ABS8ZP16</accession>
<evidence type="ECO:0008006" key="3">
    <source>
        <dbReference type="Google" id="ProtNLM"/>
    </source>
</evidence>
<evidence type="ECO:0000313" key="2">
    <source>
        <dbReference type="Proteomes" id="UP001521150"/>
    </source>
</evidence>
<protein>
    <recommendedName>
        <fullName evidence="3">AbiEi antitoxin C-terminal domain-containing protein</fullName>
    </recommendedName>
</protein>
<organism evidence="1 2">
    <name type="scientific">Kibdelosporangium philippinense</name>
    <dbReference type="NCBI Taxonomy" id="211113"/>
    <lineage>
        <taxon>Bacteria</taxon>
        <taxon>Bacillati</taxon>
        <taxon>Actinomycetota</taxon>
        <taxon>Actinomycetes</taxon>
        <taxon>Pseudonocardiales</taxon>
        <taxon>Pseudonocardiaceae</taxon>
        <taxon>Kibdelosporangium</taxon>
    </lineage>
</organism>
<dbReference type="EMBL" id="JAJVCN010000003">
    <property type="protein sequence ID" value="MCE7009503.1"/>
    <property type="molecule type" value="Genomic_DNA"/>
</dbReference>
<proteinExistence type="predicted"/>
<dbReference type="Proteomes" id="UP001521150">
    <property type="component" value="Unassembled WGS sequence"/>
</dbReference>
<evidence type="ECO:0000313" key="1">
    <source>
        <dbReference type="EMBL" id="MCE7009503.1"/>
    </source>
</evidence>
<dbReference type="RefSeq" id="WP_233730902.1">
    <property type="nucleotide sequence ID" value="NZ_JAJVCN010000003.1"/>
</dbReference>
<reference evidence="1 2" key="1">
    <citation type="submission" date="2021-12" db="EMBL/GenBank/DDBJ databases">
        <title>Genome sequence of Kibdelosporangium philippinense ATCC 49844.</title>
        <authorList>
            <person name="Fedorov E.A."/>
            <person name="Omeragic M."/>
            <person name="Shalygina K.F."/>
            <person name="Maclea K.S."/>
        </authorList>
    </citation>
    <scope>NUCLEOTIDE SEQUENCE [LARGE SCALE GENOMIC DNA]</scope>
    <source>
        <strain evidence="1 2">ATCC 49844</strain>
    </source>
</reference>
<gene>
    <name evidence="1" type="ORF">LWC34_42850</name>
</gene>
<name>A0ABS8ZP16_9PSEU</name>
<keyword evidence="2" id="KW-1185">Reference proteome</keyword>
<sequence>MADGDSMAADLPTKLWQRQTMVLRTRDLACLYARPDVEANRLAEHGILRPIAHGYWALPPVEQVDDPHWRPGVEALALGLAVADYGVEATALMGASAARYHGALPRALTTGIVVTPKQRPVLETTFGRIIFVKRQSERLRLTRAKTAMVTGYVTDIEQTMLDIAHRPALGGLAPTEAADALRALALRADWAETWELTKQQRIPSAYTRARWTADPLLSAAVPVHKPRRPVAGYGLRPIDDDAKRFGIKEA</sequence>